<dbReference type="SUPFAM" id="SSF48726">
    <property type="entry name" value="Immunoglobulin"/>
    <property type="match status" value="1"/>
</dbReference>
<dbReference type="InterPro" id="IPR036179">
    <property type="entry name" value="Ig-like_dom_sf"/>
</dbReference>
<evidence type="ECO:0000256" key="4">
    <source>
        <dbReference type="ARBA" id="ARBA00022777"/>
    </source>
</evidence>
<proteinExistence type="predicted"/>
<dbReference type="InterPro" id="IPR017441">
    <property type="entry name" value="Protein_kinase_ATP_BS"/>
</dbReference>
<comment type="caution">
    <text evidence="8">The sequence shown here is derived from an EMBL/GenBank/DDBJ whole genome shotgun (WGS) entry which is preliminary data.</text>
</comment>
<name>A0A1V9XUD5_9ACAR</name>
<dbReference type="PROSITE" id="PS50011">
    <property type="entry name" value="PROTEIN_KINASE_DOM"/>
    <property type="match status" value="1"/>
</dbReference>
<keyword evidence="5 6" id="KW-0067">ATP-binding</keyword>
<keyword evidence="2" id="KW-0808">Transferase</keyword>
<feature type="domain" description="Protein kinase" evidence="7">
    <location>
        <begin position="242"/>
        <end position="318"/>
    </location>
</feature>
<evidence type="ECO:0000256" key="2">
    <source>
        <dbReference type="ARBA" id="ARBA00022679"/>
    </source>
</evidence>
<dbReference type="GO" id="GO:0043065">
    <property type="term" value="P:positive regulation of apoptotic process"/>
    <property type="evidence" value="ECO:0007669"/>
    <property type="project" value="TreeGrafter"/>
</dbReference>
<dbReference type="InterPro" id="IPR011009">
    <property type="entry name" value="Kinase-like_dom_sf"/>
</dbReference>
<feature type="binding site" evidence="6">
    <location>
        <position position="271"/>
    </location>
    <ligand>
        <name>ATP</name>
        <dbReference type="ChEBI" id="CHEBI:30616"/>
    </ligand>
</feature>
<reference evidence="8 9" key="1">
    <citation type="journal article" date="2017" name="Gigascience">
        <title>Draft genome of the honey bee ectoparasitic mite, Tropilaelaps mercedesae, is shaped by the parasitic life history.</title>
        <authorList>
            <person name="Dong X."/>
            <person name="Armstrong S.D."/>
            <person name="Xia D."/>
            <person name="Makepeace B.L."/>
            <person name="Darby A.C."/>
            <person name="Kadowaki T."/>
        </authorList>
    </citation>
    <scope>NUCLEOTIDE SEQUENCE [LARGE SCALE GENOMIC DNA]</scope>
    <source>
        <strain evidence="8">Wuxi-XJTLU</strain>
    </source>
</reference>
<dbReference type="STRING" id="418985.A0A1V9XUD5"/>
<dbReference type="OrthoDB" id="6494658at2759"/>
<dbReference type="InterPro" id="IPR013783">
    <property type="entry name" value="Ig-like_fold"/>
</dbReference>
<dbReference type="GO" id="GO:0005524">
    <property type="term" value="F:ATP binding"/>
    <property type="evidence" value="ECO:0007669"/>
    <property type="project" value="UniProtKB-UniRule"/>
</dbReference>
<evidence type="ECO:0000256" key="5">
    <source>
        <dbReference type="ARBA" id="ARBA00022840"/>
    </source>
</evidence>
<dbReference type="Gene3D" id="2.60.40.10">
    <property type="entry name" value="Immunoglobulins"/>
    <property type="match status" value="1"/>
</dbReference>
<keyword evidence="4 8" id="KW-0418">Kinase</keyword>
<dbReference type="Pfam" id="PF00069">
    <property type="entry name" value="Pkinase"/>
    <property type="match status" value="1"/>
</dbReference>
<dbReference type="Proteomes" id="UP000192247">
    <property type="component" value="Unassembled WGS sequence"/>
</dbReference>
<dbReference type="Gene3D" id="3.30.200.20">
    <property type="entry name" value="Phosphorylase Kinase, domain 1"/>
    <property type="match status" value="1"/>
</dbReference>
<dbReference type="PROSITE" id="PS00107">
    <property type="entry name" value="PROTEIN_KINASE_ATP"/>
    <property type="match status" value="1"/>
</dbReference>
<evidence type="ECO:0000256" key="3">
    <source>
        <dbReference type="ARBA" id="ARBA00022741"/>
    </source>
</evidence>
<gene>
    <name evidence="8" type="ORF">BIW11_07326</name>
</gene>
<dbReference type="SUPFAM" id="SSF56112">
    <property type="entry name" value="Protein kinase-like (PK-like)"/>
    <property type="match status" value="1"/>
</dbReference>
<evidence type="ECO:0000256" key="1">
    <source>
        <dbReference type="ARBA" id="ARBA00022527"/>
    </source>
</evidence>
<accession>A0A1V9XUD5</accession>
<keyword evidence="1" id="KW-0723">Serine/threonine-protein kinase</keyword>
<keyword evidence="9" id="KW-1185">Reference proteome</keyword>
<evidence type="ECO:0000313" key="9">
    <source>
        <dbReference type="Proteomes" id="UP000192247"/>
    </source>
</evidence>
<dbReference type="InterPro" id="IPR000719">
    <property type="entry name" value="Prot_kinase_dom"/>
</dbReference>
<keyword evidence="3 6" id="KW-0547">Nucleotide-binding</keyword>
<dbReference type="EMBL" id="MNPL01003929">
    <property type="protein sequence ID" value="OQR77104.1"/>
    <property type="molecule type" value="Genomic_DNA"/>
</dbReference>
<dbReference type="InParanoid" id="A0A1V9XUD5"/>
<organism evidence="8 9">
    <name type="scientific">Tropilaelaps mercedesae</name>
    <dbReference type="NCBI Taxonomy" id="418985"/>
    <lineage>
        <taxon>Eukaryota</taxon>
        <taxon>Metazoa</taxon>
        <taxon>Ecdysozoa</taxon>
        <taxon>Arthropoda</taxon>
        <taxon>Chelicerata</taxon>
        <taxon>Arachnida</taxon>
        <taxon>Acari</taxon>
        <taxon>Parasitiformes</taxon>
        <taxon>Mesostigmata</taxon>
        <taxon>Gamasina</taxon>
        <taxon>Dermanyssoidea</taxon>
        <taxon>Laelapidae</taxon>
        <taxon>Tropilaelaps</taxon>
    </lineage>
</organism>
<evidence type="ECO:0000313" key="8">
    <source>
        <dbReference type="EMBL" id="OQR77104.1"/>
    </source>
</evidence>
<sequence length="318" mass="35565">MPPAITLKTRSPRKVILGCSTRILIASPDAHSISWKLNDCVIPQDEARIRQRVVPGGVFVLDILNVTKADLGIVQAALEDEGGDRSYEEFEFELLESLPDGWCCNLIRGLPGHLQHTRGTDATLRTRFLANPEPRFTWLQDGKPISIPEYTDNYLTEERSDSTAPDRGSARLHGDINTVVSEDSSELFLLGVGNGTSNKRFHICAVIDNEYGCDYRMVELLIWDVHEKIRIETLEKFAAQYTIEENIIGTGRFGTVYLCVDKSTATFAAAKIIKAITAKERCAVEREVDVLNCFRAHPKLLTLLGVYRGPKEMILVTE</sequence>
<dbReference type="GO" id="GO:0035556">
    <property type="term" value="P:intracellular signal transduction"/>
    <property type="evidence" value="ECO:0007669"/>
    <property type="project" value="TreeGrafter"/>
</dbReference>
<dbReference type="GO" id="GO:0005634">
    <property type="term" value="C:nucleus"/>
    <property type="evidence" value="ECO:0007669"/>
    <property type="project" value="TreeGrafter"/>
</dbReference>
<dbReference type="PANTHER" id="PTHR24342:SF20">
    <property type="entry name" value="MYOSIN LIGHT CHAIN KINASE, SMOOTH MUSCLE"/>
    <property type="match status" value="1"/>
</dbReference>
<dbReference type="PANTHER" id="PTHR24342">
    <property type="entry name" value="SERINE/THREONINE-PROTEIN KINASE 17"/>
    <property type="match status" value="1"/>
</dbReference>
<protein>
    <submittedName>
        <fullName evidence="8">Myosin light chain kinase</fullName>
    </submittedName>
</protein>
<dbReference type="GO" id="GO:0004674">
    <property type="term" value="F:protein serine/threonine kinase activity"/>
    <property type="evidence" value="ECO:0007669"/>
    <property type="project" value="UniProtKB-KW"/>
</dbReference>
<evidence type="ECO:0000259" key="7">
    <source>
        <dbReference type="PROSITE" id="PS50011"/>
    </source>
</evidence>
<dbReference type="AlphaFoldDB" id="A0A1V9XUD5"/>
<evidence type="ECO:0000256" key="6">
    <source>
        <dbReference type="PROSITE-ProRule" id="PRU10141"/>
    </source>
</evidence>